<gene>
    <name evidence="1" type="ORF">D5400_09920</name>
</gene>
<proteinExistence type="predicted"/>
<accession>A0A3S9B3P3</accession>
<dbReference type="RefSeq" id="WP_126009853.1">
    <property type="nucleotide sequence ID" value="NZ_CP032509.1"/>
</dbReference>
<reference evidence="1 2" key="1">
    <citation type="submission" date="2018-09" db="EMBL/GenBank/DDBJ databases">
        <title>Marinorhizobium profundi gen. nov., sp. nov., isolated from a deep-sea sediment sample from the New Britain Trench and proposal of Marinorhizobiaceae fam. nov. in the order Rhizobiales of the class Alphaproteobacteria.</title>
        <authorList>
            <person name="Cao J."/>
        </authorList>
    </citation>
    <scope>NUCLEOTIDE SEQUENCE [LARGE SCALE GENOMIC DNA]</scope>
    <source>
        <strain evidence="1 2">WS11</strain>
    </source>
</reference>
<dbReference type="Proteomes" id="UP000268192">
    <property type="component" value="Chromosome"/>
</dbReference>
<protein>
    <submittedName>
        <fullName evidence="1">Uncharacterized protein</fullName>
    </submittedName>
</protein>
<dbReference type="AlphaFoldDB" id="A0A3S9B3P3"/>
<dbReference type="EMBL" id="CP032509">
    <property type="protein sequence ID" value="AZN71543.1"/>
    <property type="molecule type" value="Genomic_DNA"/>
</dbReference>
<evidence type="ECO:0000313" key="2">
    <source>
        <dbReference type="Proteomes" id="UP000268192"/>
    </source>
</evidence>
<organism evidence="1 2">
    <name type="scientific">Georhizobium profundi</name>
    <dbReference type="NCBI Taxonomy" id="2341112"/>
    <lineage>
        <taxon>Bacteria</taxon>
        <taxon>Pseudomonadati</taxon>
        <taxon>Pseudomonadota</taxon>
        <taxon>Alphaproteobacteria</taxon>
        <taxon>Hyphomicrobiales</taxon>
        <taxon>Rhizobiaceae</taxon>
        <taxon>Georhizobium</taxon>
    </lineage>
</organism>
<dbReference type="KEGG" id="abaw:D5400_09920"/>
<evidence type="ECO:0000313" key="1">
    <source>
        <dbReference type="EMBL" id="AZN71543.1"/>
    </source>
</evidence>
<dbReference type="OrthoDB" id="5178124at2"/>
<sequence>MMDRELKKQVQDFERQLDAALDALPTRGWSGTSALRLASELHEIGAFKKGIDEVGYIDRGYSILADRFVSGEDGAASDIERETDQRQMMEDLVFASHFYMIREYLYYSYNVAGAMSWSFQDGRVEIRFADKSIPRQFFTVHNDQLLGSKHYFRDFNHSEEILRLLKDEPEGVVTSNLETAEPLMREEADLKLAAYFSLISPDSQIDLGGYTYEQFLSVYRMLLMKALYHRYFARAQDAVGAVYMPETDLLHGIEEDLGIGPDTARKILKDMVYDRDATAGRVDASYFSLMREGEPDGRIVMRPHHFAIAEGLVNVLRVIAQRRPNAFLEQVSNEIGSAFVRRVKSAWEAEGFICHSEVSLREFDASLPDIDLLVISVEPTLGYMMFVCELKCPVPPRWAKDQLKVLNKDSVSKAFRQVEVLKRFIQTEDGMRFLSRMLPKEGHPHFKGVVVGIEHLIITSDNAGMFFGAESTRVINFRTLERLLRRSDGDLALIQHVLRTYAEHADEALVTKMIEFQLGSLSVAYEAVTVSPLLEFPQGHWRSDPEREAMIDAFVADGMHPFDVFEHRLPDLVVLDHSRGDDKGGD</sequence>
<keyword evidence="2" id="KW-1185">Reference proteome</keyword>
<name>A0A3S9B3P3_9HYPH</name>